<dbReference type="EMBL" id="FNQH01000001">
    <property type="protein sequence ID" value="SDZ99662.1"/>
    <property type="molecule type" value="Genomic_DNA"/>
</dbReference>
<sequence>MISKTYTPPRITSGDFRTKVEFYEYEPVEGPEAGEEVKKTLFVSFAKIDEVWMRDLELAKYNGTLSDLTISIRDPYKVYVPTNKHLLKIYAAEYESVAYRIKQVQPALQSRDFVKIIAEVNV</sequence>
<dbReference type="RefSeq" id="WP_086986863.1">
    <property type="nucleotide sequence ID" value="NZ_FJNA01000002.1"/>
</dbReference>
<evidence type="ECO:0008006" key="3">
    <source>
        <dbReference type="Google" id="ProtNLM"/>
    </source>
</evidence>
<dbReference type="AlphaFoldDB" id="A0AB37ZXP8"/>
<protein>
    <recommendedName>
        <fullName evidence="3">Phage head-tail adapter protein</fullName>
    </recommendedName>
</protein>
<evidence type="ECO:0000313" key="1">
    <source>
        <dbReference type="EMBL" id="SDZ99662.1"/>
    </source>
</evidence>
<proteinExistence type="predicted"/>
<evidence type="ECO:0000313" key="2">
    <source>
        <dbReference type="Proteomes" id="UP000199042"/>
    </source>
</evidence>
<dbReference type="Proteomes" id="UP000199042">
    <property type="component" value="Unassembled WGS sequence"/>
</dbReference>
<reference evidence="1 2" key="1">
    <citation type="submission" date="2016-10" db="EMBL/GenBank/DDBJ databases">
        <authorList>
            <person name="Varghese N."/>
            <person name="Submissions S."/>
        </authorList>
    </citation>
    <scope>NUCLEOTIDE SEQUENCE [LARGE SCALE GENOMIC DNA]</scope>
    <source>
        <strain evidence="1 2">DSM 14526</strain>
    </source>
</reference>
<comment type="caution">
    <text evidence="1">The sequence shown here is derived from an EMBL/GenBank/DDBJ whole genome shotgun (WGS) entry which is preliminary data.</text>
</comment>
<keyword evidence="2" id="KW-1185">Reference proteome</keyword>
<gene>
    <name evidence="1" type="ORF">SAMN04488525_101821</name>
</gene>
<organism evidence="1 2">
    <name type="scientific">Trichococcus collinsii</name>
    <dbReference type="NCBI Taxonomy" id="157076"/>
    <lineage>
        <taxon>Bacteria</taxon>
        <taxon>Bacillati</taxon>
        <taxon>Bacillota</taxon>
        <taxon>Bacilli</taxon>
        <taxon>Lactobacillales</taxon>
        <taxon>Carnobacteriaceae</taxon>
        <taxon>Trichococcus</taxon>
    </lineage>
</organism>
<name>A0AB37ZXP8_9LACT</name>
<accession>A0AB37ZXP8</accession>